<sequence length="64" mass="6913">MSVRATYCDEHEADEEVGDDCDPNVADARERLGRVAMLVLGEADPQEGMGATDFMSTMAQIHPG</sequence>
<keyword evidence="3" id="KW-1185">Reference proteome</keyword>
<evidence type="ECO:0000313" key="3">
    <source>
        <dbReference type="Proteomes" id="UP000654075"/>
    </source>
</evidence>
<dbReference type="AlphaFoldDB" id="A0A813D635"/>
<protein>
    <submittedName>
        <fullName evidence="2">Uncharacterized protein</fullName>
    </submittedName>
</protein>
<feature type="compositionally biased region" description="Acidic residues" evidence="1">
    <location>
        <begin position="11"/>
        <end position="22"/>
    </location>
</feature>
<proteinExistence type="predicted"/>
<dbReference type="Proteomes" id="UP000654075">
    <property type="component" value="Unassembled WGS sequence"/>
</dbReference>
<feature type="region of interest" description="Disordered" evidence="1">
    <location>
        <begin position="1"/>
        <end position="23"/>
    </location>
</feature>
<comment type="caution">
    <text evidence="2">The sequence shown here is derived from an EMBL/GenBank/DDBJ whole genome shotgun (WGS) entry which is preliminary data.</text>
</comment>
<organism evidence="2 3">
    <name type="scientific">Polarella glacialis</name>
    <name type="common">Dinoflagellate</name>
    <dbReference type="NCBI Taxonomy" id="89957"/>
    <lineage>
        <taxon>Eukaryota</taxon>
        <taxon>Sar</taxon>
        <taxon>Alveolata</taxon>
        <taxon>Dinophyceae</taxon>
        <taxon>Suessiales</taxon>
        <taxon>Suessiaceae</taxon>
        <taxon>Polarella</taxon>
    </lineage>
</organism>
<evidence type="ECO:0000313" key="2">
    <source>
        <dbReference type="EMBL" id="CAE8581610.1"/>
    </source>
</evidence>
<reference evidence="2" key="1">
    <citation type="submission" date="2021-02" db="EMBL/GenBank/DDBJ databases">
        <authorList>
            <person name="Dougan E. K."/>
            <person name="Rhodes N."/>
            <person name="Thang M."/>
            <person name="Chan C."/>
        </authorList>
    </citation>
    <scope>NUCLEOTIDE SEQUENCE</scope>
</reference>
<dbReference type="EMBL" id="CAJNNV010000144">
    <property type="protein sequence ID" value="CAE8581610.1"/>
    <property type="molecule type" value="Genomic_DNA"/>
</dbReference>
<feature type="non-terminal residue" evidence="2">
    <location>
        <position position="1"/>
    </location>
</feature>
<accession>A0A813D635</accession>
<name>A0A813D635_POLGL</name>
<gene>
    <name evidence="2" type="ORF">PGLA1383_LOCUS627</name>
</gene>
<evidence type="ECO:0000256" key="1">
    <source>
        <dbReference type="SAM" id="MobiDB-lite"/>
    </source>
</evidence>